<dbReference type="SUPFAM" id="SSF49265">
    <property type="entry name" value="Fibronectin type III"/>
    <property type="match status" value="1"/>
</dbReference>
<sequence length="1924" mass="213542">MKNLLYLIILLFSYTGVLQAQDYPVSTSTQIIPPYSLHLPDYYSGGSDKLRLILLQRDLTQPSYEISLQMTLEKNGTVIMRSQPSFHPQPVTINAGIPSIISGAALAEYFMAENILFSGGYSREEYEKTKSLPEGSYRLTFQAYDNHRPGIQISNAIASVFFLQRSDPPLLNLPVCGSRIEKRDPQLLTFNWSIRNTSQANISYIFSLYEVKPAGSHPDYIIRSTRPLYTTTTDNTTLLYGPTEPALIDSMQYVWIVQAIDKEGKDLYSNQGYSQSCSFTYLGVNPFAHTEKPVLFGRAQGERQILYHWPQASVPVDAYRLQYRALASNNTIYDWHTIEINRDTTTLINSLEPNREYEAHLQWKLSGVYSGLSDLLSIKTAPLQTIACGDASLLILPSNREVQPVLMIGNIIRIGHYDVLLTSLSCGRIITPGLGFGLQVSFKNVVVNTDLVAISGEMHAVTKGIDQFIKEELDAQHGGDDMGKVKTGDVVADITTRLHLFTKDAILVDTVSRTITLTDSGEGDTQTIHYTSLPLLVEDADGKIYQITQQGGVNYVGQRNAALAASAAGFNNLQLNTGRVDFAAGDENRYAFDTFDNDYASRSGNTNYNSTIRSLANGKNSYTSGYESLADGKYYVSAKAIVPGAQETVIAHRSDTAAIIFVNGKGIVYPSTCTGLKCSVTITGGPPGDAQELYAVHADGSSIGKLLVPSYPFLQKNLVLVPIGDNITIPEKQIAQTLASVYGTIGLSYTLVIDNSFKNSNSWDLNKDGVLQDSKSALLSSGFTGEEKAMKKAYVQSHDIINDAVYLFLVNELATDGNVIDPYSATHEGTSSASQEGVPANTQESSFEGTGLLGKMPRKSQFGFIFLENSPVYEIARTVAHEIGHGAYTLEHAISPSNNLMTSGSGLALYKFQWDIVHDPGSVWGLFEDDAASELTKGLSLYKCLQKDVQSACTSSSYYAPDSTIIKLPEGAIPLSIFYQDFSTASPAMSGSLNSFEYKRKEYSAIYYVSNGKFKGYSYEKYDTSTYIYTHPKQADEKINIFELTKDIFTCNVTVNGTRYPNEGCLCQNNAYTQQYRRLMREVINADQPEVSAEIAAICKTIISLPADVLSTNNQLFNCYFNNPELYYVDWNETSDVLTFDQLKLMHQQLKELDSCINLLKRCEFATGNDLVQFINAHFVIAGTKTSYLTSAQFKNLSPEIRACLIAKLLQGDYGQRWSLTSNSFGGQNIMLEILGTCASVADLYSVVKILEKQGLLYALLSDTYDYLYVSHGNFSQLCNAITIAWLNEEKPANNKELINRLISEKKFLLFDDGYFTASNGEAFRDKEQKIQLEVRDGMGSYLNMITATLGAGGEVFFADYGKVDPFSGKFKPMEYLIVVPKRDAKAFGTMLEMGTPYILPALSVYMLFKTDTKAAINISAALALNTGLCAIGMEGLTGVEAGAEVSAGIGAGVSSGVSTGITTGVSTGIGAGVAAGSASLGAQFVNLTLTNFVTYVNAAPEMLQDHPQFVKYTNYFALAYMVGTLTVASTKAIRNSRIAVPLEMMEVWKSKIIKSLEKVAVELWENDVVKVKAVFEKMKDGRNYLLFYKVGDSYNVIINGKVNTFDEYLIKRYVNRPNTLIKEEFRLILNGDISAAQKLSKESGEAWIVNKGNVKFYDNGVIEAEYGLFEVYPDGRIDLNPIRIGNEAKPGNLVLTIGDIRSEEEIAEDLFQYIKNKLNLVDKEMWFSTRNMQEIVRRGKELEIANGEIEDMIFNACRRKDYVVEDVLKQLENWQDVSERGYPYLFENLKDFRKFGDLLKEVAKEWGLPTEEIYVHGSALRVENPQDLDIAIRVGAAEFEELVKRFEDLLDSDEMQKILGQNGKIGGVNMFKTKDKLGLSFTGEFLKRYERYYPNKIESTKKIQISIILENSDLDLKPSLKIR</sequence>
<evidence type="ECO:0000256" key="1">
    <source>
        <dbReference type="SAM" id="MobiDB-lite"/>
    </source>
</evidence>
<dbReference type="OrthoDB" id="1521695at2"/>
<proteinExistence type="predicted"/>
<dbReference type="STRING" id="1004.SAMN05661012_03283"/>
<organism evidence="3 5">
    <name type="scientific">Chitinophaga sancti</name>
    <dbReference type="NCBI Taxonomy" id="1004"/>
    <lineage>
        <taxon>Bacteria</taxon>
        <taxon>Pseudomonadati</taxon>
        <taxon>Bacteroidota</taxon>
        <taxon>Chitinophagia</taxon>
        <taxon>Chitinophagales</taxon>
        <taxon>Chitinophagaceae</taxon>
        <taxon>Chitinophaga</taxon>
    </lineage>
</organism>
<evidence type="ECO:0000313" key="6">
    <source>
        <dbReference type="Proteomes" id="UP001326715"/>
    </source>
</evidence>
<dbReference type="Proteomes" id="UP000183788">
    <property type="component" value="Unassembled WGS sequence"/>
</dbReference>
<dbReference type="CDD" id="cd00063">
    <property type="entry name" value="FN3"/>
    <property type="match status" value="1"/>
</dbReference>
<feature type="region of interest" description="Disordered" evidence="1">
    <location>
        <begin position="825"/>
        <end position="850"/>
    </location>
</feature>
<gene>
    <name evidence="3" type="ORF">SAMN05661012_03283</name>
    <name evidence="4" type="ORF">SR876_00810</name>
</gene>
<evidence type="ECO:0000313" key="5">
    <source>
        <dbReference type="Proteomes" id="UP000183788"/>
    </source>
</evidence>
<dbReference type="InterPro" id="IPR003961">
    <property type="entry name" value="FN3_dom"/>
</dbReference>
<name>A0A1K1R253_9BACT</name>
<dbReference type="RefSeq" id="WP_072362314.1">
    <property type="nucleotide sequence ID" value="NZ_CP139972.1"/>
</dbReference>
<reference evidence="3 5" key="1">
    <citation type="submission" date="2016-11" db="EMBL/GenBank/DDBJ databases">
        <authorList>
            <person name="Jaros S."/>
            <person name="Januszkiewicz K."/>
            <person name="Wedrychowicz H."/>
        </authorList>
    </citation>
    <scope>NUCLEOTIDE SEQUENCE [LARGE SCALE GENOMIC DNA]</scope>
    <source>
        <strain evidence="3 5">DSM 784</strain>
    </source>
</reference>
<dbReference type="Gene3D" id="2.60.40.10">
    <property type="entry name" value="Immunoglobulins"/>
    <property type="match status" value="1"/>
</dbReference>
<dbReference type="InterPro" id="IPR013783">
    <property type="entry name" value="Ig-like_fold"/>
</dbReference>
<reference evidence="4 6" key="2">
    <citation type="submission" date="2023-11" db="EMBL/GenBank/DDBJ databases">
        <title>MicrobeMod: A computational toolkit for identifying prokaryotic methylation and restriction-modification with nanopore sequencing.</title>
        <authorList>
            <person name="Crits-Christoph A."/>
            <person name="Kang S.C."/>
            <person name="Lee H."/>
            <person name="Ostrov N."/>
        </authorList>
    </citation>
    <scope>NUCLEOTIDE SEQUENCE [LARGE SCALE GENOMIC DNA]</scope>
    <source>
        <strain evidence="4 6">ATCC 23090</strain>
    </source>
</reference>
<protein>
    <recommendedName>
        <fullName evidence="2">Fibronectin type-III domain-containing protein</fullName>
    </recommendedName>
</protein>
<evidence type="ECO:0000259" key="2">
    <source>
        <dbReference type="PROSITE" id="PS50853"/>
    </source>
</evidence>
<dbReference type="Proteomes" id="UP001326715">
    <property type="component" value="Chromosome"/>
</dbReference>
<accession>A0A1K1R253</accession>
<evidence type="ECO:0000313" key="3">
    <source>
        <dbReference type="EMBL" id="SFW66093.1"/>
    </source>
</evidence>
<feature type="domain" description="Fibronectin type-III" evidence="2">
    <location>
        <begin position="289"/>
        <end position="383"/>
    </location>
</feature>
<evidence type="ECO:0000313" key="4">
    <source>
        <dbReference type="EMBL" id="WQG90019.1"/>
    </source>
</evidence>
<dbReference type="EMBL" id="FPIZ01000010">
    <property type="protein sequence ID" value="SFW66093.1"/>
    <property type="molecule type" value="Genomic_DNA"/>
</dbReference>
<dbReference type="PROSITE" id="PS50853">
    <property type="entry name" value="FN3"/>
    <property type="match status" value="1"/>
</dbReference>
<feature type="compositionally biased region" description="Polar residues" evidence="1">
    <location>
        <begin position="827"/>
        <end position="848"/>
    </location>
</feature>
<dbReference type="EMBL" id="CP140154">
    <property type="protein sequence ID" value="WQG90019.1"/>
    <property type="molecule type" value="Genomic_DNA"/>
</dbReference>
<keyword evidence="6" id="KW-1185">Reference proteome</keyword>
<dbReference type="InterPro" id="IPR036116">
    <property type="entry name" value="FN3_sf"/>
</dbReference>